<dbReference type="EMBL" id="MIHA01000004">
    <property type="protein sequence ID" value="ODQ91021.1"/>
    <property type="molecule type" value="Genomic_DNA"/>
</dbReference>
<keyword evidence="2" id="KW-0472">Membrane</keyword>
<evidence type="ECO:0000313" key="3">
    <source>
        <dbReference type="EMBL" id="ODQ91021.1"/>
    </source>
</evidence>
<proteinExistence type="predicted"/>
<protein>
    <recommendedName>
        <fullName evidence="5">Transmembrane protein</fullName>
    </recommendedName>
</protein>
<evidence type="ECO:0000256" key="1">
    <source>
        <dbReference type="SAM" id="MobiDB-lite"/>
    </source>
</evidence>
<accession>A0A1E3RMC8</accession>
<name>A0A1E3RMC8_MYCFV</name>
<sequence length="223" mass="22591">MTYDTDQAGRSRLTPALEPGELDRTDRILLGACAGIWLVALGSAVAAVVALVDLGTGSADTSGSSGTPWLLYTVIGVSAVVIVGAVPLLLRARREAMTGAESAPAAGSAGAGRGSATPAAFGTAGARGGPAPRASYAAPRTMRTQEAPEPYSAAVDQLWLRCGVAVACAIGIAMVAIGVGTYLMAVGSTVAAWVFFVLAALVTLAMPAVPWFYLKELRAVVDR</sequence>
<feature type="transmembrane region" description="Helical" evidence="2">
    <location>
        <begin position="69"/>
        <end position="90"/>
    </location>
</feature>
<dbReference type="OrthoDB" id="4640608at2"/>
<keyword evidence="2" id="KW-0812">Transmembrane</keyword>
<keyword evidence="2" id="KW-1133">Transmembrane helix</keyword>
<evidence type="ECO:0000256" key="2">
    <source>
        <dbReference type="SAM" id="Phobius"/>
    </source>
</evidence>
<dbReference type="AlphaFoldDB" id="A0A1E3RMC8"/>
<evidence type="ECO:0008006" key="5">
    <source>
        <dbReference type="Google" id="ProtNLM"/>
    </source>
</evidence>
<comment type="caution">
    <text evidence="3">The sequence shown here is derived from an EMBL/GenBank/DDBJ whole genome shotgun (WGS) entry which is preliminary data.</text>
</comment>
<feature type="transmembrane region" description="Helical" evidence="2">
    <location>
        <begin position="158"/>
        <end position="184"/>
    </location>
</feature>
<feature type="transmembrane region" description="Helical" evidence="2">
    <location>
        <begin position="28"/>
        <end position="49"/>
    </location>
</feature>
<dbReference type="RefSeq" id="WP_069412755.1">
    <property type="nucleotide sequence ID" value="NZ_JACKUL010000024.1"/>
</dbReference>
<gene>
    <name evidence="3" type="ORF">BHQ18_06345</name>
</gene>
<reference evidence="4" key="1">
    <citation type="submission" date="2016-09" db="EMBL/GenBank/DDBJ databases">
        <authorList>
            <person name="Greninger A.L."/>
            <person name="Jerome K.R."/>
            <person name="Mcnair B."/>
            <person name="Wallis C."/>
            <person name="Fang F."/>
        </authorList>
    </citation>
    <scope>NUCLEOTIDE SEQUENCE [LARGE SCALE GENOMIC DNA]</scope>
    <source>
        <strain evidence="4">M6</strain>
    </source>
</reference>
<dbReference type="STRING" id="1776.BHQ18_06345"/>
<organism evidence="3 4">
    <name type="scientific">Mycolicibacterium flavescens</name>
    <name type="common">Mycobacterium flavescens</name>
    <dbReference type="NCBI Taxonomy" id="1776"/>
    <lineage>
        <taxon>Bacteria</taxon>
        <taxon>Bacillati</taxon>
        <taxon>Actinomycetota</taxon>
        <taxon>Actinomycetes</taxon>
        <taxon>Mycobacteriales</taxon>
        <taxon>Mycobacteriaceae</taxon>
        <taxon>Mycolicibacterium</taxon>
    </lineage>
</organism>
<keyword evidence="4" id="KW-1185">Reference proteome</keyword>
<dbReference type="Pfam" id="PF10812">
    <property type="entry name" value="DUF2561"/>
    <property type="match status" value="1"/>
</dbReference>
<dbReference type="Proteomes" id="UP000094053">
    <property type="component" value="Unassembled WGS sequence"/>
</dbReference>
<feature type="region of interest" description="Disordered" evidence="1">
    <location>
        <begin position="121"/>
        <end position="140"/>
    </location>
</feature>
<feature type="transmembrane region" description="Helical" evidence="2">
    <location>
        <begin position="190"/>
        <end position="214"/>
    </location>
</feature>
<evidence type="ECO:0000313" key="4">
    <source>
        <dbReference type="Proteomes" id="UP000094053"/>
    </source>
</evidence>
<dbReference type="InterPro" id="IPR024381">
    <property type="entry name" value="DUF2561"/>
</dbReference>